<dbReference type="Proteomes" id="UP000530564">
    <property type="component" value="Unassembled WGS sequence"/>
</dbReference>
<keyword evidence="3" id="KW-1185">Reference proteome</keyword>
<accession>A0A840A3A7</accession>
<organism evidence="2 3">
    <name type="scientific">Phenylobacterium haematophilum</name>
    <dbReference type="NCBI Taxonomy" id="98513"/>
    <lineage>
        <taxon>Bacteria</taxon>
        <taxon>Pseudomonadati</taxon>
        <taxon>Pseudomonadota</taxon>
        <taxon>Alphaproteobacteria</taxon>
        <taxon>Caulobacterales</taxon>
        <taxon>Caulobacteraceae</taxon>
        <taxon>Phenylobacterium</taxon>
    </lineage>
</organism>
<dbReference type="RefSeq" id="WP_246371047.1">
    <property type="nucleotide sequence ID" value="NZ_JACIDK010000006.1"/>
</dbReference>
<reference evidence="2 3" key="1">
    <citation type="submission" date="2020-08" db="EMBL/GenBank/DDBJ databases">
        <title>Genomic Encyclopedia of Type Strains, Phase IV (KMG-IV): sequencing the most valuable type-strain genomes for metagenomic binning, comparative biology and taxonomic classification.</title>
        <authorList>
            <person name="Goeker M."/>
        </authorList>
    </citation>
    <scope>NUCLEOTIDE SEQUENCE [LARGE SCALE GENOMIC DNA]</scope>
    <source>
        <strain evidence="2 3">DSM 21793</strain>
    </source>
</reference>
<name>A0A840A3A7_9CAUL</name>
<evidence type="ECO:0000259" key="1">
    <source>
        <dbReference type="Pfam" id="PF24720"/>
    </source>
</evidence>
<gene>
    <name evidence="2" type="ORF">GGQ61_003606</name>
</gene>
<evidence type="ECO:0000313" key="2">
    <source>
        <dbReference type="EMBL" id="MBB3892868.1"/>
    </source>
</evidence>
<feature type="domain" description="DUF7673" evidence="1">
    <location>
        <begin position="14"/>
        <end position="96"/>
    </location>
</feature>
<dbReference type="Pfam" id="PF24720">
    <property type="entry name" value="DUF7673"/>
    <property type="match status" value="1"/>
</dbReference>
<protein>
    <recommendedName>
        <fullName evidence="1">DUF7673 domain-containing protein</fullName>
    </recommendedName>
</protein>
<dbReference type="InterPro" id="IPR056090">
    <property type="entry name" value="DUF7673"/>
</dbReference>
<dbReference type="AlphaFoldDB" id="A0A840A3A7"/>
<sequence length="114" mass="13035">MGDLVPMMPAATFAALERLLEVARADTHQARYVGNFLLAWWNAPDLGGFDLTDAWGLDESLREDLVTLFGFIARNKVYPSAYSFRTEFEDLVRRWRPEASPRTPDRRPTCEARA</sequence>
<dbReference type="EMBL" id="JACIDK010000006">
    <property type="protein sequence ID" value="MBB3892868.1"/>
    <property type="molecule type" value="Genomic_DNA"/>
</dbReference>
<proteinExistence type="predicted"/>
<comment type="caution">
    <text evidence="2">The sequence shown here is derived from an EMBL/GenBank/DDBJ whole genome shotgun (WGS) entry which is preliminary data.</text>
</comment>
<evidence type="ECO:0000313" key="3">
    <source>
        <dbReference type="Proteomes" id="UP000530564"/>
    </source>
</evidence>